<comment type="similarity">
    <text evidence="1">Belongs to the nitroreductase family.</text>
</comment>
<dbReference type="GeneID" id="82885205"/>
<keyword evidence="2" id="KW-0560">Oxidoreductase</keyword>
<evidence type="ECO:0000256" key="1">
    <source>
        <dbReference type="ARBA" id="ARBA00007118"/>
    </source>
</evidence>
<proteinExistence type="inferred from homology"/>
<organism evidence="5 6">
    <name type="scientific">Acidipropionibacterium jensenii</name>
    <dbReference type="NCBI Taxonomy" id="1749"/>
    <lineage>
        <taxon>Bacteria</taxon>
        <taxon>Bacillati</taxon>
        <taxon>Actinomycetota</taxon>
        <taxon>Actinomycetes</taxon>
        <taxon>Propionibacteriales</taxon>
        <taxon>Propionibacteriaceae</taxon>
        <taxon>Acidipropionibacterium</taxon>
    </lineage>
</organism>
<dbReference type="Gene3D" id="3.40.109.10">
    <property type="entry name" value="NADH Oxidase"/>
    <property type="match status" value="2"/>
</dbReference>
<dbReference type="Pfam" id="PF00881">
    <property type="entry name" value="Nitroreductase"/>
    <property type="match status" value="1"/>
</dbReference>
<dbReference type="GO" id="GO:0016491">
    <property type="term" value="F:oxidoreductase activity"/>
    <property type="evidence" value="ECO:0007669"/>
    <property type="project" value="UniProtKB-KW"/>
</dbReference>
<reference evidence="4" key="3">
    <citation type="journal article" date="2019" name="Microorganisms">
        <title>Red-Brown Pigmentation of Acidipropionibacterium jensenii Is Tied to Haemolytic Activity and cyl-Like Gene Cluster.</title>
        <authorList>
            <person name="Deptula P."/>
            <person name="Loivamaa I."/>
            <person name="Smolander O.P."/>
            <person name="Laine P."/>
            <person name="Roberts R.J."/>
            <person name="Piironen V."/>
            <person name="Paulin L."/>
            <person name="Savijoki K."/>
            <person name="Auvinen P."/>
            <person name="Varmanen P."/>
        </authorList>
    </citation>
    <scope>NUCLEOTIDE SEQUENCE</scope>
    <source>
        <strain evidence="4">JS280</strain>
    </source>
</reference>
<evidence type="ECO:0000313" key="4">
    <source>
        <dbReference type="EMBL" id="AZZ39054.1"/>
    </source>
</evidence>
<dbReference type="RefSeq" id="WP_028702259.1">
    <property type="nucleotide sequence ID" value="NZ_CP025570.1"/>
</dbReference>
<dbReference type="EMBL" id="LR134473">
    <property type="protein sequence ID" value="VEI04280.1"/>
    <property type="molecule type" value="Genomic_DNA"/>
</dbReference>
<dbReference type="STRING" id="1122997.GCA_000425285_00427"/>
<evidence type="ECO:0000259" key="3">
    <source>
        <dbReference type="Pfam" id="PF00881"/>
    </source>
</evidence>
<gene>
    <name evidence="5" type="primary">drgA</name>
    <name evidence="4" type="ORF">C0Z10_04020</name>
    <name evidence="5" type="ORF">NCTC13652_02507</name>
</gene>
<evidence type="ECO:0000313" key="5">
    <source>
        <dbReference type="EMBL" id="VEI04280.1"/>
    </source>
</evidence>
<evidence type="ECO:0000313" key="6">
    <source>
        <dbReference type="Proteomes" id="UP000277858"/>
    </source>
</evidence>
<dbReference type="PANTHER" id="PTHR43673">
    <property type="entry name" value="NAD(P)H NITROREDUCTASE YDGI-RELATED"/>
    <property type="match status" value="1"/>
</dbReference>
<dbReference type="PANTHER" id="PTHR43673:SF10">
    <property type="entry name" value="NADH DEHYDROGENASE_NAD(P)H NITROREDUCTASE XCC3605-RELATED"/>
    <property type="match status" value="1"/>
</dbReference>
<dbReference type="Proteomes" id="UP000277858">
    <property type="component" value="Chromosome"/>
</dbReference>
<dbReference type="KEGG" id="aji:C0Z10_04020"/>
<dbReference type="Proteomes" id="UP000285875">
    <property type="component" value="Chromosome"/>
</dbReference>
<protein>
    <submittedName>
        <fullName evidence="5">Dihydropteridine reductase</fullName>
    </submittedName>
    <submittedName>
        <fullName evidence="4">Nitroreductase</fullName>
    </submittedName>
</protein>
<dbReference type="InterPro" id="IPR000415">
    <property type="entry name" value="Nitroreductase-like"/>
</dbReference>
<accession>A0A3S4WYS0</accession>
<sequence length="170" mass="18848">MTDITPLLRNRWSPRGYDPDHTLSSQEADLLLEAARWAPSAMNLQPWRFIMGLRGDPVRARVDRFVVGHSDWALDASALVVNICRSGEDHLEVAHYDLGNAVADMCLQAEALGVHARQFISFDHRGLSQEFGITAPWTAFTMTAIGRPAAGLEPAGRQRADLSELVWPTD</sequence>
<dbReference type="SUPFAM" id="SSF55469">
    <property type="entry name" value="FMN-dependent nitroreductase-like"/>
    <property type="match status" value="1"/>
</dbReference>
<keyword evidence="6" id="KW-1185">Reference proteome</keyword>
<feature type="domain" description="Nitroreductase" evidence="3">
    <location>
        <begin position="8"/>
        <end position="51"/>
    </location>
</feature>
<dbReference type="AlphaFoldDB" id="A0A3S4WYS0"/>
<dbReference type="OrthoDB" id="9802510at2"/>
<dbReference type="EMBL" id="CP025570">
    <property type="protein sequence ID" value="AZZ39054.1"/>
    <property type="molecule type" value="Genomic_DNA"/>
</dbReference>
<dbReference type="InterPro" id="IPR029479">
    <property type="entry name" value="Nitroreductase"/>
</dbReference>
<evidence type="ECO:0000313" key="7">
    <source>
        <dbReference type="Proteomes" id="UP000285875"/>
    </source>
</evidence>
<reference evidence="5 6" key="2">
    <citation type="submission" date="2018-12" db="EMBL/GenBank/DDBJ databases">
        <authorList>
            <consortium name="Pathogen Informatics"/>
        </authorList>
    </citation>
    <scope>NUCLEOTIDE SEQUENCE [LARGE SCALE GENOMIC DNA]</scope>
    <source>
        <strain evidence="5 6">NCTC13652</strain>
    </source>
</reference>
<name>A0A3S4WYS0_9ACTN</name>
<evidence type="ECO:0000256" key="2">
    <source>
        <dbReference type="ARBA" id="ARBA00023002"/>
    </source>
</evidence>
<reference evidence="7" key="1">
    <citation type="submission" date="2017-12" db="EMBL/GenBank/DDBJ databases">
        <title>Whole genome sequencing of Acidipropionibacterium jensenii strains JS279 and JS280.</title>
        <authorList>
            <person name="Deptula P."/>
            <person name="Laine P."/>
            <person name="Smolander O.-P."/>
            <person name="Paulin L."/>
            <person name="Auvinen P."/>
            <person name="Varmanen P."/>
        </authorList>
    </citation>
    <scope>NUCLEOTIDE SEQUENCE [LARGE SCALE GENOMIC DNA]</scope>
    <source>
        <strain evidence="7">JS280</strain>
    </source>
</reference>